<sequence>MTTDGGDDDDGPQSSFTFGASSSARARARVKPHYARAHDRKRHDGPMACTARALLHLLRNLDRRAASRFDEAREGTVKWGLLCTVLQPGIVMLLLLVPYAPDRFQQHLIGAAGRLIAHQRAQLIVVVLDNYRLDRYRARHCRPFAQQCGTETEGKASHPPDRLQGRRSDAVLVDEPIEGGLVRPLLFPHVPDRFTRLGVAWAGEDV</sequence>
<evidence type="ECO:0000256" key="1">
    <source>
        <dbReference type="SAM" id="MobiDB-lite"/>
    </source>
</evidence>
<dbReference type="AlphaFoldDB" id="A0A8W7PYJ5"/>
<feature type="compositionally biased region" description="Acidic residues" evidence="1">
    <location>
        <begin position="1"/>
        <end position="11"/>
    </location>
</feature>
<organism evidence="2">
    <name type="scientific">Anopheles coluzzii</name>
    <name type="common">African malaria mosquito</name>
    <dbReference type="NCBI Taxonomy" id="1518534"/>
    <lineage>
        <taxon>Eukaryota</taxon>
        <taxon>Metazoa</taxon>
        <taxon>Ecdysozoa</taxon>
        <taxon>Arthropoda</taxon>
        <taxon>Hexapoda</taxon>
        <taxon>Insecta</taxon>
        <taxon>Pterygota</taxon>
        <taxon>Neoptera</taxon>
        <taxon>Endopterygota</taxon>
        <taxon>Diptera</taxon>
        <taxon>Nematocera</taxon>
        <taxon>Culicoidea</taxon>
        <taxon>Culicidae</taxon>
        <taxon>Anophelinae</taxon>
        <taxon>Anopheles</taxon>
    </lineage>
</organism>
<accession>A0A8W7PYJ5</accession>
<proteinExistence type="predicted"/>
<dbReference type="Proteomes" id="UP000075882">
    <property type="component" value="Unassembled WGS sequence"/>
</dbReference>
<feature type="region of interest" description="Disordered" evidence="1">
    <location>
        <begin position="1"/>
        <end position="42"/>
    </location>
</feature>
<protein>
    <submittedName>
        <fullName evidence="2">Uncharacterized protein</fullName>
    </submittedName>
</protein>
<feature type="compositionally biased region" description="Basic residues" evidence="1">
    <location>
        <begin position="26"/>
        <end position="42"/>
    </location>
</feature>
<dbReference type="EnsemblMetazoa" id="ACOM039519-RA">
    <property type="protein sequence ID" value="ACOM039519-PA.1"/>
    <property type="gene ID" value="ACOM039519"/>
</dbReference>
<name>A0A8W7PYJ5_ANOCL</name>
<reference evidence="2" key="1">
    <citation type="submission" date="2022-08" db="UniProtKB">
        <authorList>
            <consortium name="EnsemblMetazoa"/>
        </authorList>
    </citation>
    <scope>IDENTIFICATION</scope>
</reference>
<evidence type="ECO:0000313" key="2">
    <source>
        <dbReference type="EnsemblMetazoa" id="ACOM039519-PA.1"/>
    </source>
</evidence>